<keyword evidence="2" id="KW-1227">Viral tail protein</keyword>
<feature type="domain" description="Peptidase S74" evidence="4">
    <location>
        <begin position="789"/>
        <end position="895"/>
    </location>
</feature>
<evidence type="ECO:0000256" key="3">
    <source>
        <dbReference type="SAM" id="Coils"/>
    </source>
</evidence>
<feature type="coiled-coil region" evidence="3">
    <location>
        <begin position="881"/>
        <end position="908"/>
    </location>
</feature>
<keyword evidence="6" id="KW-1185">Reference proteome</keyword>
<keyword evidence="2" id="KW-0946">Virion</keyword>
<dbReference type="Proteomes" id="UP000464306">
    <property type="component" value="Segment"/>
</dbReference>
<dbReference type="InterPro" id="IPR030392">
    <property type="entry name" value="S74_ICA"/>
</dbReference>
<evidence type="ECO:0000259" key="4">
    <source>
        <dbReference type="PROSITE" id="PS51688"/>
    </source>
</evidence>
<name>A0A6B9XFZ4_9CAUD</name>
<evidence type="ECO:0000313" key="5">
    <source>
        <dbReference type="EMBL" id="QHR74839.1"/>
    </source>
</evidence>
<evidence type="ECO:0000313" key="6">
    <source>
        <dbReference type="Proteomes" id="UP000464306"/>
    </source>
</evidence>
<dbReference type="GO" id="GO:0098015">
    <property type="term" value="C:virus tail"/>
    <property type="evidence" value="ECO:0007669"/>
    <property type="project" value="UniProtKB-KW"/>
</dbReference>
<organism evidence="5 6">
    <name type="scientific">Escherichia phage tonijn</name>
    <dbReference type="NCBI Taxonomy" id="2696450"/>
    <lineage>
        <taxon>Viruses</taxon>
        <taxon>Duplodnaviria</taxon>
        <taxon>Heunggongvirae</taxon>
        <taxon>Uroviricota</taxon>
        <taxon>Caudoviricetes</taxon>
        <taxon>Drexlerviridae</taxon>
        <taxon>Tempevirinae</taxon>
        <taxon>Warwickvirus</taxon>
        <taxon>Warwickvirus tonijn</taxon>
    </lineage>
</organism>
<dbReference type="EMBL" id="MN850641">
    <property type="protein sequence ID" value="QHR74839.1"/>
    <property type="molecule type" value="Genomic_DNA"/>
</dbReference>
<accession>A0A6B9XFZ4</accession>
<dbReference type="CDD" id="cd19958">
    <property type="entry name" value="pyocin_knob"/>
    <property type="match status" value="1"/>
</dbReference>
<reference evidence="6" key="1">
    <citation type="submission" date="2019-12" db="EMBL/GenBank/DDBJ databases">
        <authorList>
            <person name="Olsen N.S."/>
            <person name="Junco L.M.F."/>
            <person name="Kot W."/>
            <person name="Hansen L.H."/>
        </authorList>
    </citation>
    <scope>NUCLEOTIDE SEQUENCE [LARGE SCALE GENOMIC DNA]</scope>
</reference>
<evidence type="ECO:0000256" key="2">
    <source>
        <dbReference type="ARBA" id="ARBA00022732"/>
    </source>
</evidence>
<dbReference type="Pfam" id="PF13884">
    <property type="entry name" value="Peptidase_S74"/>
    <property type="match status" value="1"/>
</dbReference>
<proteinExistence type="predicted"/>
<keyword evidence="3" id="KW-0175">Coiled coil</keyword>
<evidence type="ECO:0000256" key="1">
    <source>
        <dbReference type="ARBA" id="ARBA00004328"/>
    </source>
</evidence>
<protein>
    <recommendedName>
        <fullName evidence="4">Peptidase S74 domain-containing protein</fullName>
    </recommendedName>
</protein>
<sequence length="913" mass="100131">MAIYRQGQASMDAQGYVTGYDTKWREQLTLIRPGATIFFLTQPLQAAVITEVISDTSIRAITTGGAVVQKTNYLILLHDSLTVDGLAQDVAETLRYYQSKETVIEEAIEFFKDFDIDSLKQLVDQVKQGAESAKQSAEAAKTSEDKAKQYAESIQPGNFLVKSQNLNDLADKGVSRKNLSAYYQSWVNLDETNIDNLKGEQAGLYFQGTSAFATPERGYPAKLAGSLQVISNRANGNDACHQIYRPYNSQGYFYSRWYDPTRQVWSAWFAFYAQESTNTYRTRIGLGDGNSPQFQNLNLVRNNDAQQAAAGILTGYLNNTSGQKRLGYRVYGEIRGDNKEWLTLHLSNADSSINKYAGLDIDGNFSVNGSLIGNAISVTDVKTTKVNLGIDRLDQIAGGDVTRLYSGGGQTYFEVRDAEKGVWGVYNRNTSKWQPLAVGQGGTGGTTVQEVRENLEIPYSGFENMVIVDAPSGAVDGKYYPIIIKMPTDDLRYLGSEIAIQTRSGLAADPMNSCTFTGYIRSSGASDRKQCVYGAFSQYDPNEKSIHSVLMSGTSDEGGYTAFYIEKRAFPVKVRVAQRCEVIVPTADFKFSDVVFKWGASDPVAESTKASEILRFSHDSGFYSSIPIIAKSRSVVETANNGYIIRGSASGTTQALYYSCEDATRKRLFYIGKTGNSTDVVFNNDMRGSSVVVAGDITAVTQNKGGGFFVDGTASVVRRSNGRLFRFENSATSAQHATISLWGNTTGRPSVIEAKLDNGYLFYAQQNKDGSRVLNVNGAAQATAFNQVSDRDLKDNIEEIENATESLRKMSGYTYTLKENGLPYAGVIAQEVMEAIPEAVSGFTQYTDLAGPTKDGNQLVGEERFLSVDYGAVTGLLVKVCRESDDRISKLEKEVAELKDLLSKLINNPTTLN</sequence>
<comment type="subcellular location">
    <subcellularLocation>
        <location evidence="1">Virion</location>
    </subcellularLocation>
</comment>
<dbReference type="PROSITE" id="PS51688">
    <property type="entry name" value="ICA"/>
    <property type="match status" value="1"/>
</dbReference>
<gene>
    <name evidence="5" type="ORF">tonijn_23</name>
</gene>